<dbReference type="SUPFAM" id="SSF52172">
    <property type="entry name" value="CheY-like"/>
    <property type="match status" value="1"/>
</dbReference>
<evidence type="ECO:0000256" key="6">
    <source>
        <dbReference type="PROSITE-ProRule" id="PRU00169"/>
    </source>
</evidence>
<sequence length="136" mass="15095">MDCPELLKSCRILLVDDEDGFRDALLRRMRKRGVTMDGVASGQAALEWLARQAVDVVILDIQLGDMDGRDVLREIRKAGGEDPAVIILSGHAYTDIALDAMRAGASDYLLKPCPVEELLERIETAFEQVLERRAAQ</sequence>
<keyword evidence="4" id="KW-0238">DNA-binding</keyword>
<keyword evidence="9" id="KW-1185">Reference proteome</keyword>
<evidence type="ECO:0000313" key="8">
    <source>
        <dbReference type="EMBL" id="MBG3876033.1"/>
    </source>
</evidence>
<reference evidence="8 9" key="1">
    <citation type="submission" date="2019-08" db="EMBL/GenBank/DDBJ databases">
        <authorList>
            <person name="Luo N."/>
        </authorList>
    </citation>
    <scope>NUCLEOTIDE SEQUENCE [LARGE SCALE GENOMIC DNA]</scope>
    <source>
        <strain evidence="8 9">NCIMB 9442</strain>
    </source>
</reference>
<dbReference type="InterPro" id="IPR039420">
    <property type="entry name" value="WalR-like"/>
</dbReference>
<comment type="caution">
    <text evidence="8">The sequence shown here is derived from an EMBL/GenBank/DDBJ whole genome shotgun (WGS) entry which is preliminary data.</text>
</comment>
<proteinExistence type="predicted"/>
<keyword evidence="1 6" id="KW-0597">Phosphoprotein</keyword>
<evidence type="ECO:0000313" key="9">
    <source>
        <dbReference type="Proteomes" id="UP001194469"/>
    </source>
</evidence>
<evidence type="ECO:0000256" key="1">
    <source>
        <dbReference type="ARBA" id="ARBA00022553"/>
    </source>
</evidence>
<dbReference type="Gene3D" id="3.40.50.2300">
    <property type="match status" value="1"/>
</dbReference>
<evidence type="ECO:0000256" key="3">
    <source>
        <dbReference type="ARBA" id="ARBA00023015"/>
    </source>
</evidence>
<protein>
    <submittedName>
        <fullName evidence="8">Response regulator</fullName>
    </submittedName>
</protein>
<dbReference type="RefSeq" id="WP_196608250.1">
    <property type="nucleotide sequence ID" value="NZ_VRYY01000066.1"/>
</dbReference>
<keyword evidence="2" id="KW-0902">Two-component regulatory system</keyword>
<evidence type="ECO:0000256" key="5">
    <source>
        <dbReference type="ARBA" id="ARBA00023163"/>
    </source>
</evidence>
<dbReference type="Pfam" id="PF00072">
    <property type="entry name" value="Response_reg"/>
    <property type="match status" value="1"/>
</dbReference>
<dbReference type="Proteomes" id="UP001194469">
    <property type="component" value="Unassembled WGS sequence"/>
</dbReference>
<accession>A0ABS0J0T2</accession>
<dbReference type="InterPro" id="IPR011006">
    <property type="entry name" value="CheY-like_superfamily"/>
</dbReference>
<evidence type="ECO:0000256" key="2">
    <source>
        <dbReference type="ARBA" id="ARBA00023012"/>
    </source>
</evidence>
<name>A0ABS0J0T2_9BACT</name>
<dbReference type="PANTHER" id="PTHR48111:SF1">
    <property type="entry name" value="TWO-COMPONENT RESPONSE REGULATOR ORR33"/>
    <property type="match status" value="1"/>
</dbReference>
<feature type="modified residue" description="4-aspartylphosphate" evidence="6">
    <location>
        <position position="60"/>
    </location>
</feature>
<evidence type="ECO:0000259" key="7">
    <source>
        <dbReference type="PROSITE" id="PS50110"/>
    </source>
</evidence>
<organism evidence="8 9">
    <name type="scientific">Nitratidesulfovibrio oxamicus</name>
    <dbReference type="NCBI Taxonomy" id="32016"/>
    <lineage>
        <taxon>Bacteria</taxon>
        <taxon>Pseudomonadati</taxon>
        <taxon>Thermodesulfobacteriota</taxon>
        <taxon>Desulfovibrionia</taxon>
        <taxon>Desulfovibrionales</taxon>
        <taxon>Desulfovibrionaceae</taxon>
        <taxon>Nitratidesulfovibrio</taxon>
    </lineage>
</organism>
<feature type="domain" description="Response regulatory" evidence="7">
    <location>
        <begin position="11"/>
        <end position="126"/>
    </location>
</feature>
<evidence type="ECO:0000256" key="4">
    <source>
        <dbReference type="ARBA" id="ARBA00023125"/>
    </source>
</evidence>
<dbReference type="InterPro" id="IPR001789">
    <property type="entry name" value="Sig_transdc_resp-reg_receiver"/>
</dbReference>
<keyword evidence="5" id="KW-0804">Transcription</keyword>
<dbReference type="EMBL" id="VRYY01000066">
    <property type="protein sequence ID" value="MBG3876033.1"/>
    <property type="molecule type" value="Genomic_DNA"/>
</dbReference>
<keyword evidence="3" id="KW-0805">Transcription regulation</keyword>
<dbReference type="SMART" id="SM00448">
    <property type="entry name" value="REC"/>
    <property type="match status" value="1"/>
</dbReference>
<dbReference type="PANTHER" id="PTHR48111">
    <property type="entry name" value="REGULATOR OF RPOS"/>
    <property type="match status" value="1"/>
</dbReference>
<dbReference type="PROSITE" id="PS50110">
    <property type="entry name" value="RESPONSE_REGULATORY"/>
    <property type="match status" value="1"/>
</dbReference>
<gene>
    <name evidence="8" type="ORF">FVW20_03065</name>
</gene>